<gene>
    <name evidence="18" type="ORF">ACJMK2_034460</name>
</gene>
<dbReference type="InterPro" id="IPR003000">
    <property type="entry name" value="Sirtuin"/>
</dbReference>
<evidence type="ECO:0000256" key="14">
    <source>
        <dbReference type="ARBA" id="ARBA00052763"/>
    </source>
</evidence>
<evidence type="ECO:0000256" key="4">
    <source>
        <dbReference type="ARBA" id="ARBA00022679"/>
    </source>
</evidence>
<feature type="region of interest" description="Disordered" evidence="16">
    <location>
        <begin position="1"/>
        <end position="26"/>
    </location>
</feature>
<dbReference type="Gene3D" id="2.20.28.200">
    <property type="match status" value="1"/>
</dbReference>
<dbReference type="GO" id="GO:0140861">
    <property type="term" value="P:DNA repair-dependent chromatin remodeling"/>
    <property type="evidence" value="ECO:0007669"/>
    <property type="project" value="UniProtKB-ARBA"/>
</dbReference>
<dbReference type="GO" id="GO:0035861">
    <property type="term" value="C:site of double-strand break"/>
    <property type="evidence" value="ECO:0007669"/>
    <property type="project" value="UniProtKB-ARBA"/>
</dbReference>
<feature type="binding site" evidence="15">
    <location>
        <position position="238"/>
    </location>
    <ligand>
        <name>Zn(2+)</name>
        <dbReference type="ChEBI" id="CHEBI:29105"/>
    </ligand>
</feature>
<dbReference type="GO" id="GO:0010468">
    <property type="term" value="P:regulation of gene expression"/>
    <property type="evidence" value="ECO:0007669"/>
    <property type="project" value="UniProtKB-ARBA"/>
</dbReference>
<dbReference type="InterPro" id="IPR050134">
    <property type="entry name" value="NAD-dep_sirtuin_deacylases"/>
</dbReference>
<dbReference type="InterPro" id="IPR029035">
    <property type="entry name" value="DHS-like_NAD/FAD-binding_dom"/>
</dbReference>
<dbReference type="Gene3D" id="3.40.50.1220">
    <property type="entry name" value="TPP-binding domain"/>
    <property type="match status" value="1"/>
</dbReference>
<dbReference type="FunFam" id="3.40.50.1220:FF:000038">
    <property type="entry name" value="NAD-dependent protein deacetylase sirtuin-6 isoform X2"/>
    <property type="match status" value="1"/>
</dbReference>
<evidence type="ECO:0000256" key="3">
    <source>
        <dbReference type="ARBA" id="ARBA00022553"/>
    </source>
</evidence>
<comment type="catalytic activity">
    <reaction evidence="13">
        <text>N(6)-propanoyl-L-lysyl-[protein] + NAD(+) + H2O = 3''-O-propanoyl-ADP-D-ribose + nicotinamide + L-lysyl-[protein]</text>
        <dbReference type="Rhea" id="RHEA:23500"/>
        <dbReference type="Rhea" id="RHEA-COMP:9752"/>
        <dbReference type="Rhea" id="RHEA-COMP:13758"/>
        <dbReference type="ChEBI" id="CHEBI:15377"/>
        <dbReference type="ChEBI" id="CHEBI:17154"/>
        <dbReference type="ChEBI" id="CHEBI:29969"/>
        <dbReference type="ChEBI" id="CHEBI:57540"/>
        <dbReference type="ChEBI" id="CHEBI:138019"/>
        <dbReference type="ChEBI" id="CHEBI:145015"/>
    </reaction>
    <physiologicalReaction direction="left-to-right" evidence="13">
        <dbReference type="Rhea" id="RHEA:23501"/>
    </physiologicalReaction>
</comment>
<keyword evidence="7" id="KW-0520">NAD</keyword>
<evidence type="ECO:0000256" key="16">
    <source>
        <dbReference type="SAM" id="MobiDB-lite"/>
    </source>
</evidence>
<dbReference type="EMBL" id="JBJQND010000005">
    <property type="protein sequence ID" value="KAL3876652.1"/>
    <property type="molecule type" value="Genomic_DNA"/>
</dbReference>
<sequence>MSDNDTEEMESGEKEPEKRPQRSHKLARLTELYFEKETRDHNRKLAIISRKTESERTPDEAHLLKQSPARVQVIQKRREQRLKQKERELEVEDLPDILSEKCNQLAEAIRKSKKVVIYTGAGISTAASIPDYRGPNGVWTLLQKGEKLEPQDLSDAEPTITHMCINQLYRKGHVKHVVSQNCDGLHLRSGLPRKILSEVHGNMYIELCQNCKPAREYIRLFDVTEKTGVRKHHTERDCHVCGKKLKDTIVHFGEKGGLKSPYRWKEAARAANNCDIILCLGTSLKILKKYSCLWCMDRRPNKRPQLYVVNLQWTPKDDVATLKINGKCDDVMERVMKELGLPCPKYDRASDPVFRLATPLQPHEYDTFTKKLLQVPPVLKSSPKLQRKVMSNRKLEKEMKSGQNVLQKGRMQNRTDKTQKTPVKNTFQQLLVSDSSKIENEQLLPVFIRSIPNEPFWLPECLPQKCSSVPGFVQSHPFPPLPNFNGPGQSLLHSGVAPDLVSSMSGFPLLHQPPFHFPTQDLGRGSFPRHMDSLLSTDHRSRIGQSPLFIPTKDVGKGPRTDFINPLDHPDIWTKIFPFGPYLPWHSDKGMPDVVPPFPFLPVTFSDQNKKLGTSRGKTTDPSDKLKTTVAMQKKQSKSTEILQRHLCPACLFLRNYGIQKRSCSVCANMSINENFHMNVKDISISFAKKRTAHKSAQISVPNSTAQSSSATASVDIDTIITDHFYLKIDDMLKLSPNSQKNAIFQQSCCSSVTQNSTQLEFDVPTTQTATSLHHEKINLTSLMTDTVNLSHVTITEQAVNSVQCHQTSNLSDSAKIEICNLEDTCVQSSEQTSTVLQNTAKTICRSLSQDNEYANHVEDEAQDDGKTDKIVDSTKSSQRLKRKLSRFLSVPGWFGKGLNLRKRRRF</sequence>
<comment type="catalytic activity">
    <reaction evidence="14">
        <text>N(6)-glutaryl-L-lysyl-[protein] + NAD(+) + H2O = 2''-O-glutaryl-ADP-D-ribose + nicotinamide + L-lysyl-[protein]</text>
        <dbReference type="Rhea" id="RHEA:47664"/>
        <dbReference type="Rhea" id="RHEA-COMP:9752"/>
        <dbReference type="Rhea" id="RHEA-COMP:11875"/>
        <dbReference type="ChEBI" id="CHEBI:15377"/>
        <dbReference type="ChEBI" id="CHEBI:17154"/>
        <dbReference type="ChEBI" id="CHEBI:29969"/>
        <dbReference type="ChEBI" id="CHEBI:57540"/>
        <dbReference type="ChEBI" id="CHEBI:87828"/>
        <dbReference type="ChEBI" id="CHEBI:87829"/>
    </reaction>
    <physiologicalReaction direction="left-to-right" evidence="14">
        <dbReference type="Rhea" id="RHEA:47665"/>
    </physiologicalReaction>
</comment>
<comment type="catalytic activity">
    <reaction evidence="11">
        <text>N(6)-decanoyl-L-lysyl-[protein] + NAD(+) + H2O = 2''-O-decanoyl-ADP-D-ribose + nicotinamide + L-lysyl-[protein]</text>
        <dbReference type="Rhea" id="RHEA:70631"/>
        <dbReference type="Rhea" id="RHEA-COMP:9752"/>
        <dbReference type="Rhea" id="RHEA-COMP:17932"/>
        <dbReference type="ChEBI" id="CHEBI:15377"/>
        <dbReference type="ChEBI" id="CHEBI:17154"/>
        <dbReference type="ChEBI" id="CHEBI:29969"/>
        <dbReference type="ChEBI" id="CHEBI:57540"/>
        <dbReference type="ChEBI" id="CHEBI:143222"/>
        <dbReference type="ChEBI" id="CHEBI:189688"/>
    </reaction>
    <physiologicalReaction direction="left-to-right" evidence="11">
        <dbReference type="Rhea" id="RHEA:70632"/>
    </physiologicalReaction>
</comment>
<keyword evidence="3" id="KW-0597">Phosphoprotein</keyword>
<feature type="compositionally biased region" description="Basic and acidic residues" evidence="16">
    <location>
        <begin position="11"/>
        <end position="20"/>
    </location>
</feature>
<dbReference type="FunFam" id="2.20.28.200:FF:000002">
    <property type="entry name" value="NAD-dependent deacetylase sirtuin-7"/>
    <property type="match status" value="1"/>
</dbReference>
<dbReference type="EC" id="2.3.1.286" evidence="2"/>
<evidence type="ECO:0000256" key="10">
    <source>
        <dbReference type="ARBA" id="ARBA00043038"/>
    </source>
</evidence>
<evidence type="ECO:0000259" key="17">
    <source>
        <dbReference type="PROSITE" id="PS50305"/>
    </source>
</evidence>
<dbReference type="GO" id="GO:0000785">
    <property type="term" value="C:chromatin"/>
    <property type="evidence" value="ECO:0007669"/>
    <property type="project" value="UniProtKB-ARBA"/>
</dbReference>
<evidence type="ECO:0000256" key="2">
    <source>
        <dbReference type="ARBA" id="ARBA00012928"/>
    </source>
</evidence>
<dbReference type="Pfam" id="PF02146">
    <property type="entry name" value="SIR2"/>
    <property type="match status" value="1"/>
</dbReference>
<reference evidence="18 19" key="1">
    <citation type="submission" date="2024-11" db="EMBL/GenBank/DDBJ databases">
        <title>Chromosome-level genome assembly of the freshwater bivalve Anodonta woodiana.</title>
        <authorList>
            <person name="Chen X."/>
        </authorList>
    </citation>
    <scope>NUCLEOTIDE SEQUENCE [LARGE SCALE GENOMIC DNA]</scope>
    <source>
        <strain evidence="18">MN2024</strain>
        <tissue evidence="18">Gills</tissue>
    </source>
</reference>
<name>A0ABD3WV69_SINWO</name>
<feature type="domain" description="Deacetylase sirtuin-type" evidence="17">
    <location>
        <begin position="95"/>
        <end position="342"/>
    </location>
</feature>
<organism evidence="18 19">
    <name type="scientific">Sinanodonta woodiana</name>
    <name type="common">Chinese pond mussel</name>
    <name type="synonym">Anodonta woodiana</name>
    <dbReference type="NCBI Taxonomy" id="1069815"/>
    <lineage>
        <taxon>Eukaryota</taxon>
        <taxon>Metazoa</taxon>
        <taxon>Spiralia</taxon>
        <taxon>Lophotrochozoa</taxon>
        <taxon>Mollusca</taxon>
        <taxon>Bivalvia</taxon>
        <taxon>Autobranchia</taxon>
        <taxon>Heteroconchia</taxon>
        <taxon>Palaeoheterodonta</taxon>
        <taxon>Unionida</taxon>
        <taxon>Unionoidea</taxon>
        <taxon>Unionidae</taxon>
        <taxon>Unioninae</taxon>
        <taxon>Sinanodonta</taxon>
    </lineage>
</organism>
<evidence type="ECO:0000256" key="1">
    <source>
        <dbReference type="ARBA" id="ARBA00001947"/>
    </source>
</evidence>
<comment type="catalytic activity">
    <reaction evidence="12">
        <text>N(6)-succinyl-L-lysyl-[protein] + NAD(+) + H2O = 2''-O-succinyl-ADP-D-ribose + nicotinamide + L-lysyl-[protein]</text>
        <dbReference type="Rhea" id="RHEA:47668"/>
        <dbReference type="Rhea" id="RHEA-COMP:9752"/>
        <dbReference type="Rhea" id="RHEA-COMP:11877"/>
        <dbReference type="ChEBI" id="CHEBI:15377"/>
        <dbReference type="ChEBI" id="CHEBI:17154"/>
        <dbReference type="ChEBI" id="CHEBI:29969"/>
        <dbReference type="ChEBI" id="CHEBI:57540"/>
        <dbReference type="ChEBI" id="CHEBI:87830"/>
        <dbReference type="ChEBI" id="CHEBI:87832"/>
    </reaction>
    <physiologicalReaction direction="left-to-right" evidence="12">
        <dbReference type="Rhea" id="RHEA:47669"/>
    </physiologicalReaction>
</comment>
<protein>
    <recommendedName>
        <fullName evidence="2">protein acetyllysine N-acetyltransferase</fullName>
        <ecNumber evidence="2">2.3.1.286</ecNumber>
    </recommendedName>
    <alternativeName>
        <fullName evidence="10">Regulatory protein SIR2 homolog 7</fullName>
    </alternativeName>
    <alternativeName>
        <fullName evidence="9">SIR2-like protein 7</fullName>
    </alternativeName>
</protein>
<keyword evidence="6 15" id="KW-0862">Zinc</keyword>
<evidence type="ECO:0000256" key="8">
    <source>
        <dbReference type="ARBA" id="ARBA00038170"/>
    </source>
</evidence>
<keyword evidence="19" id="KW-1185">Reference proteome</keyword>
<dbReference type="SUPFAM" id="SSF52467">
    <property type="entry name" value="DHS-like NAD/FAD-binding domain"/>
    <property type="match status" value="1"/>
</dbReference>
<dbReference type="GO" id="GO:0046872">
    <property type="term" value="F:metal ion binding"/>
    <property type="evidence" value="ECO:0007669"/>
    <property type="project" value="UniProtKB-KW"/>
</dbReference>
<evidence type="ECO:0000256" key="7">
    <source>
        <dbReference type="ARBA" id="ARBA00023027"/>
    </source>
</evidence>
<keyword evidence="4" id="KW-0808">Transferase</keyword>
<evidence type="ECO:0000256" key="6">
    <source>
        <dbReference type="ARBA" id="ARBA00022833"/>
    </source>
</evidence>
<evidence type="ECO:0000256" key="15">
    <source>
        <dbReference type="PROSITE-ProRule" id="PRU00236"/>
    </source>
</evidence>
<accession>A0ABD3WV69</accession>
<comment type="cofactor">
    <cofactor evidence="1">
        <name>Zn(2+)</name>
        <dbReference type="ChEBI" id="CHEBI:29105"/>
    </cofactor>
</comment>
<keyword evidence="5 15" id="KW-0479">Metal-binding</keyword>
<dbReference type="PROSITE" id="PS50305">
    <property type="entry name" value="SIRTUIN"/>
    <property type="match status" value="1"/>
</dbReference>
<dbReference type="AlphaFoldDB" id="A0ABD3WV69"/>
<feature type="binding site" evidence="15">
    <location>
        <position position="241"/>
    </location>
    <ligand>
        <name>Zn(2+)</name>
        <dbReference type="ChEBI" id="CHEBI:29105"/>
    </ligand>
</feature>
<evidence type="ECO:0000256" key="13">
    <source>
        <dbReference type="ARBA" id="ARBA00051399"/>
    </source>
</evidence>
<evidence type="ECO:0000256" key="5">
    <source>
        <dbReference type="ARBA" id="ARBA00022723"/>
    </source>
</evidence>
<evidence type="ECO:0000256" key="9">
    <source>
        <dbReference type="ARBA" id="ARBA00041832"/>
    </source>
</evidence>
<feature type="binding site" evidence="15">
    <location>
        <position position="208"/>
    </location>
    <ligand>
        <name>Zn(2+)</name>
        <dbReference type="ChEBI" id="CHEBI:29105"/>
    </ligand>
</feature>
<evidence type="ECO:0000313" key="19">
    <source>
        <dbReference type="Proteomes" id="UP001634394"/>
    </source>
</evidence>
<evidence type="ECO:0000256" key="12">
    <source>
        <dbReference type="ARBA" id="ARBA00051105"/>
    </source>
</evidence>
<dbReference type="PANTHER" id="PTHR11085">
    <property type="entry name" value="NAD-DEPENDENT PROTEIN DEACYLASE SIRTUIN-5, MITOCHONDRIAL-RELATED"/>
    <property type="match status" value="1"/>
</dbReference>
<proteinExistence type="inferred from homology"/>
<comment type="caution">
    <text evidence="18">The sequence shown here is derived from an EMBL/GenBank/DDBJ whole genome shotgun (WGS) entry which is preliminary data.</text>
</comment>
<dbReference type="Proteomes" id="UP001634394">
    <property type="component" value="Unassembled WGS sequence"/>
</dbReference>
<dbReference type="GO" id="GO:0097372">
    <property type="term" value="F:histone H3K18 deacetylase activity, NAD-dependent"/>
    <property type="evidence" value="ECO:0007669"/>
    <property type="project" value="UniProtKB-ARBA"/>
</dbReference>
<feature type="binding site" evidence="15">
    <location>
        <position position="211"/>
    </location>
    <ligand>
        <name>Zn(2+)</name>
        <dbReference type="ChEBI" id="CHEBI:29105"/>
    </ligand>
</feature>
<comment type="similarity">
    <text evidence="8">Belongs to the sirtuin family. Class IV subfamily.</text>
</comment>
<dbReference type="PANTHER" id="PTHR11085:SF1">
    <property type="entry name" value="NAD-DEPENDENT PROTEIN DEACETYLASE SIRTUIN-7"/>
    <property type="match status" value="1"/>
</dbReference>
<evidence type="ECO:0000313" key="18">
    <source>
        <dbReference type="EMBL" id="KAL3876652.1"/>
    </source>
</evidence>
<feature type="active site" description="Proton acceptor" evidence="15">
    <location>
        <position position="200"/>
    </location>
</feature>
<evidence type="ECO:0000256" key="11">
    <source>
        <dbReference type="ARBA" id="ARBA00050237"/>
    </source>
</evidence>
<feature type="compositionally biased region" description="Acidic residues" evidence="16">
    <location>
        <begin position="1"/>
        <end position="10"/>
    </location>
</feature>
<dbReference type="InterPro" id="IPR026590">
    <property type="entry name" value="Ssirtuin_cat_dom"/>
</dbReference>